<protein>
    <recommendedName>
        <fullName evidence="4">LysM domain-containing protein</fullName>
    </recommendedName>
</protein>
<evidence type="ECO:0000313" key="2">
    <source>
        <dbReference type="EMBL" id="PXX33941.1"/>
    </source>
</evidence>
<feature type="region of interest" description="Disordered" evidence="1">
    <location>
        <begin position="340"/>
        <end position="361"/>
    </location>
</feature>
<sequence length="633" mass="69320">MPNSSIRGRDGLYYRISDFDDLDGYDDFNAQNSARDMADDLQLSDLDPSIRLLPSGTAMGRIGNGEDSYRLSSFDDVSSRFVPSSTGIRLMTGSGIPMTKAEGLGREYLQASTPARSWLLNPMSDERAADSDAFSAPNLAKPSSGLLSKFDSSTPQEYRLGVINSDELQEDNSIYTPHISPFSAAKEASYDRVNLVPDYFLGEDLTERIRPEDDGSPNRWRDIPAMTHEEVARGVNIPVKIDDLLGNVADLRFAPRTYTVKRGDNPAVIGKQFFNDERAGRSILAQNGLATSVDGARNLPVGRVLTIPDNITNASLRAGGQLIAADASLRQQTAELARRQQAIKSNSQVEDENGNRQLTGNTDLPIRIVNDAFPGISPAAAQTYQSILTGDAEAKVGVPAGVKYINAAKGFGPLVIDETRMHVKDFGRVSPHEIFTGLVNKGLNNYLGYQPYTEMSNFKVRDMGPVRVGQIYDVDIWPKGWFDNGTVVLTKWENNPKTGLPSIRLSTTDTRGASNKSDDVTGEHAVSGGREISVEVNPNGGFDIVNRGLSRSTRSWVSDGEFLLDISKFRDEGGAQNANWQRFMQGLANKIKENGGNIGEKEATIYHYPNSPTDSDVAVQPGVKPKFIHRERF</sequence>
<organism evidence="2 3">
    <name type="scientific">Undibacterium pigrum</name>
    <dbReference type="NCBI Taxonomy" id="401470"/>
    <lineage>
        <taxon>Bacteria</taxon>
        <taxon>Pseudomonadati</taxon>
        <taxon>Pseudomonadota</taxon>
        <taxon>Betaproteobacteria</taxon>
        <taxon>Burkholderiales</taxon>
        <taxon>Oxalobacteraceae</taxon>
        <taxon>Undibacterium</taxon>
    </lineage>
</organism>
<feature type="compositionally biased region" description="Polar residues" evidence="1">
    <location>
        <begin position="504"/>
        <end position="515"/>
    </location>
</feature>
<feature type="region of interest" description="Disordered" evidence="1">
    <location>
        <begin position="500"/>
        <end position="526"/>
    </location>
</feature>
<dbReference type="AlphaFoldDB" id="A0A318IW78"/>
<name>A0A318IW78_9BURK</name>
<dbReference type="Proteomes" id="UP000247792">
    <property type="component" value="Unassembled WGS sequence"/>
</dbReference>
<dbReference type="RefSeq" id="WP_110258472.1">
    <property type="nucleotide sequence ID" value="NZ_QJKB01000027.1"/>
</dbReference>
<reference evidence="2 3" key="1">
    <citation type="submission" date="2018-05" db="EMBL/GenBank/DDBJ databases">
        <title>Genomic Encyclopedia of Type Strains, Phase IV (KMG-IV): sequencing the most valuable type-strain genomes for metagenomic binning, comparative biology and taxonomic classification.</title>
        <authorList>
            <person name="Goeker M."/>
        </authorList>
    </citation>
    <scope>NUCLEOTIDE SEQUENCE [LARGE SCALE GENOMIC DNA]</scope>
    <source>
        <strain evidence="2 3">DSM 19792</strain>
    </source>
</reference>
<evidence type="ECO:0000313" key="3">
    <source>
        <dbReference type="Proteomes" id="UP000247792"/>
    </source>
</evidence>
<comment type="caution">
    <text evidence="2">The sequence shown here is derived from an EMBL/GenBank/DDBJ whole genome shotgun (WGS) entry which is preliminary data.</text>
</comment>
<evidence type="ECO:0000256" key="1">
    <source>
        <dbReference type="SAM" id="MobiDB-lite"/>
    </source>
</evidence>
<accession>A0A318IW78</accession>
<dbReference type="EMBL" id="QJKB01000027">
    <property type="protein sequence ID" value="PXX33941.1"/>
    <property type="molecule type" value="Genomic_DNA"/>
</dbReference>
<keyword evidence="3" id="KW-1185">Reference proteome</keyword>
<evidence type="ECO:0008006" key="4">
    <source>
        <dbReference type="Google" id="ProtNLM"/>
    </source>
</evidence>
<proteinExistence type="predicted"/>
<gene>
    <name evidence="2" type="ORF">DFR42_12720</name>
</gene>